<organism evidence="1 2">
    <name type="scientific">Zarea fungicola</name>
    <dbReference type="NCBI Taxonomy" id="93591"/>
    <lineage>
        <taxon>Eukaryota</taxon>
        <taxon>Fungi</taxon>
        <taxon>Dikarya</taxon>
        <taxon>Ascomycota</taxon>
        <taxon>Pezizomycotina</taxon>
        <taxon>Sordariomycetes</taxon>
        <taxon>Hypocreomycetidae</taxon>
        <taxon>Hypocreales</taxon>
        <taxon>Cordycipitaceae</taxon>
        <taxon>Zarea</taxon>
    </lineage>
</organism>
<comment type="caution">
    <text evidence="1">The sequence shown here is derived from an EMBL/GenBank/DDBJ whole genome shotgun (WGS) entry which is preliminary data.</text>
</comment>
<keyword evidence="2" id="KW-1185">Reference proteome</keyword>
<name>A0ACC1MCF4_9HYPO</name>
<gene>
    <name evidence="1" type="ORF">NQ176_g11084</name>
</gene>
<evidence type="ECO:0000313" key="2">
    <source>
        <dbReference type="Proteomes" id="UP001143910"/>
    </source>
</evidence>
<proteinExistence type="predicted"/>
<dbReference type="Proteomes" id="UP001143910">
    <property type="component" value="Unassembled WGS sequence"/>
</dbReference>
<protein>
    <submittedName>
        <fullName evidence="1">Uncharacterized protein</fullName>
    </submittedName>
</protein>
<evidence type="ECO:0000313" key="1">
    <source>
        <dbReference type="EMBL" id="KAJ2959956.1"/>
    </source>
</evidence>
<dbReference type="EMBL" id="JANJQO010003447">
    <property type="protein sequence ID" value="KAJ2959956.1"/>
    <property type="molecule type" value="Genomic_DNA"/>
</dbReference>
<reference evidence="1" key="1">
    <citation type="submission" date="2022-08" db="EMBL/GenBank/DDBJ databases">
        <title>Genome Sequence of Lecanicillium fungicola.</title>
        <authorList>
            <person name="Buettner E."/>
        </authorList>
    </citation>
    <scope>NUCLEOTIDE SEQUENCE</scope>
    <source>
        <strain evidence="1">Babe33</strain>
    </source>
</reference>
<accession>A0ACC1MCF4</accession>
<sequence>MEPAPVRSPESDGVVDLGAAIQGALDRHEQQEATQKTQNERRNRSDAVLFPSEVQRQQQQHQEQSQATERGNVLPPLVLPRPDRDAGIFRRIGVAPAKEATSGSETDDARSFDLESDCFGDATILSSPIVQEPPGPIVPYQTRILTVLPPNPQSSSAAGNEAPRSQGTPGLRSGPRRPKSSTRNTANQGTQQPASDHFANQDPHSPRRRKSLVVNPDSNSTRRTPLRQRSGNSDHGRDMNADESISRTSYPVSLFDRDTSASTDPSTNPFFARSFYAPELSEMDDAMQQDIQSNSGERFTDGPPPQEEERGWSWQKPIQSLPFLRRDAPPAEQGRATAGSINWWQLLNPYTYLQAVFWMARETCTSLLNFLDRLYPQSLMDGVSSIFEMLLYFAASVIGLITVISVVHAAIFGRLDGGVDGIRATPNFPWTDLSWPDITHMADRAHELIPKLSWPTWSRSGSLPDLTNLDSDGLAKLDEYLKQYQREFESLQNAGKLHESSLAKLEAVLPRIVHTPIKNGKVAVAPEFWYGMRDLIHQDNEILTFEKKGSSYEIASEAHWKAIAAQITRDPAFAKEISKNVDSLEERVKSGASGFWDSWVKSNDAKIAQVLGSALEQIQSAGSQKEFDKRLQRIVKEHMDESNKKAALVSREEFLQHVSNEFATHRAEVRAELEQIKPKLEELVRQAAELARKGVPETMSKAEIVALVQGLVKKAVANINLDAMARGKIQAHWNTIFKQQVNYFGIGAAKGHQGH</sequence>